<dbReference type="Gene3D" id="2.170.150.10">
    <property type="entry name" value="Metal Binding Protein, Guanine Nucleotide Exchange Factor, Chain A"/>
    <property type="match status" value="1"/>
</dbReference>
<protein>
    <submittedName>
        <fullName evidence="1">Uncharacterized protein</fullName>
    </submittedName>
</protein>
<keyword evidence="2" id="KW-1185">Reference proteome</keyword>
<dbReference type="InterPro" id="IPR018105">
    <property type="entry name" value="Translational_control_tumour_p"/>
</dbReference>
<comment type="caution">
    <text evidence="1">The sequence shown here is derived from an EMBL/GenBank/DDBJ whole genome shotgun (WGS) entry which is preliminary data.</text>
</comment>
<dbReference type="Pfam" id="PF00838">
    <property type="entry name" value="TCTP"/>
    <property type="match status" value="1"/>
</dbReference>
<name>A0A8J8T468_HALGN</name>
<proteinExistence type="predicted"/>
<dbReference type="AlphaFoldDB" id="A0A8J8T468"/>
<dbReference type="InterPro" id="IPR011323">
    <property type="entry name" value="Mss4/transl-control_tumour"/>
</dbReference>
<organism evidence="1 2">
    <name type="scientific">Halteria grandinella</name>
    <dbReference type="NCBI Taxonomy" id="5974"/>
    <lineage>
        <taxon>Eukaryota</taxon>
        <taxon>Sar</taxon>
        <taxon>Alveolata</taxon>
        <taxon>Ciliophora</taxon>
        <taxon>Intramacronucleata</taxon>
        <taxon>Spirotrichea</taxon>
        <taxon>Stichotrichia</taxon>
        <taxon>Sporadotrichida</taxon>
        <taxon>Halteriidae</taxon>
        <taxon>Halteria</taxon>
    </lineage>
</organism>
<dbReference type="EMBL" id="RRYP01005952">
    <property type="protein sequence ID" value="TNV81604.1"/>
    <property type="molecule type" value="Genomic_DNA"/>
</dbReference>
<dbReference type="SUPFAM" id="SSF51316">
    <property type="entry name" value="Mss4-like"/>
    <property type="match status" value="1"/>
</dbReference>
<evidence type="ECO:0000313" key="1">
    <source>
        <dbReference type="EMBL" id="TNV81604.1"/>
    </source>
</evidence>
<dbReference type="Proteomes" id="UP000785679">
    <property type="component" value="Unassembled WGS sequence"/>
</dbReference>
<dbReference type="InterPro" id="IPR011057">
    <property type="entry name" value="Mss4-like_sf"/>
</dbReference>
<evidence type="ECO:0000313" key="2">
    <source>
        <dbReference type="Proteomes" id="UP000785679"/>
    </source>
</evidence>
<gene>
    <name evidence="1" type="ORF">FGO68_gene3166</name>
</gene>
<sequence>MKYWKEILLVDFRDQFDIKEVYNSAGLKINSSYIEQGIQQKDPQGKSGPLLDVVQLFGLKKQPLKQSDLKAQMESQIRFLTMKKLTEGKREQVASFEKGANQMAAFLTKNWEGLKIWKSEKYPEAGFCYSFMKKKYDTTSKFFFFVDGENQESGRNIILGKLKNKYIVMDVFAFACNLLLVSNTNRQFRKYAIEMLKAYKVASGSQMESLYTNSRLALLCSGLIYYEVWGTLGINLKLLLDLNSYHNNNLTFGCIHINGYEHEYDLRDLKV</sequence>
<accession>A0A8J8T468</accession>
<reference evidence="1" key="1">
    <citation type="submission" date="2019-06" db="EMBL/GenBank/DDBJ databases">
        <authorList>
            <person name="Zheng W."/>
        </authorList>
    </citation>
    <scope>NUCLEOTIDE SEQUENCE</scope>
    <source>
        <strain evidence="1">QDHG01</strain>
    </source>
</reference>